<dbReference type="Proteomes" id="UP000286716">
    <property type="component" value="Unassembled WGS sequence"/>
</dbReference>
<accession>A0A428WMA3</accession>
<dbReference type="GO" id="GO:0032259">
    <property type="term" value="P:methylation"/>
    <property type="evidence" value="ECO:0007669"/>
    <property type="project" value="UniProtKB-KW"/>
</dbReference>
<dbReference type="InterPro" id="IPR029063">
    <property type="entry name" value="SAM-dependent_MTases_sf"/>
</dbReference>
<protein>
    <submittedName>
        <fullName evidence="2">Methyltransferase domain-containing protein</fullName>
    </submittedName>
</protein>
<name>A0A428WMA3_AMYBA</name>
<dbReference type="Pfam" id="PF08241">
    <property type="entry name" value="Methyltransf_11"/>
    <property type="match status" value="1"/>
</dbReference>
<keyword evidence="3" id="KW-1185">Reference proteome</keyword>
<dbReference type="Gene3D" id="3.40.50.150">
    <property type="entry name" value="Vaccinia Virus protein VP39"/>
    <property type="match status" value="1"/>
</dbReference>
<organism evidence="2 3">
    <name type="scientific">Amycolatopsis balhimycina DSM 5908</name>
    <dbReference type="NCBI Taxonomy" id="1081091"/>
    <lineage>
        <taxon>Bacteria</taxon>
        <taxon>Bacillati</taxon>
        <taxon>Actinomycetota</taxon>
        <taxon>Actinomycetes</taxon>
        <taxon>Pseudonocardiales</taxon>
        <taxon>Pseudonocardiaceae</taxon>
        <taxon>Amycolatopsis</taxon>
    </lineage>
</organism>
<dbReference type="AlphaFoldDB" id="A0A428WMA3"/>
<dbReference type="GO" id="GO:0008757">
    <property type="term" value="F:S-adenosylmethionine-dependent methyltransferase activity"/>
    <property type="evidence" value="ECO:0007669"/>
    <property type="project" value="InterPro"/>
</dbReference>
<proteinExistence type="predicted"/>
<reference evidence="2 3" key="1">
    <citation type="submission" date="2018-05" db="EMBL/GenBank/DDBJ databases">
        <title>Evolution of GPA BGCs.</title>
        <authorList>
            <person name="Waglechner N."/>
            <person name="Wright G.D."/>
        </authorList>
    </citation>
    <scope>NUCLEOTIDE SEQUENCE [LARGE SCALE GENOMIC DNA]</scope>
    <source>
        <strain evidence="2 3">DSM 5908</strain>
    </source>
</reference>
<feature type="domain" description="Methyltransferase type 11" evidence="1">
    <location>
        <begin position="130"/>
        <end position="167"/>
    </location>
</feature>
<evidence type="ECO:0000259" key="1">
    <source>
        <dbReference type="Pfam" id="PF08241"/>
    </source>
</evidence>
<dbReference type="EMBL" id="QHHU01000021">
    <property type="protein sequence ID" value="RSM44221.1"/>
    <property type="molecule type" value="Genomic_DNA"/>
</dbReference>
<sequence length="239" mass="27074">METGNPWDYIQPWDEDLMGPEIRDPEARRKWELAVSIAGGLPYIWREPARPVSEIVYGLLELRPGDRVLLIGEGVGPAGWDKEIQALVGPEGTVDSTEIILDGRRAVLSGTKGRNGVRGCWRWDYADGAEDESYDCVAVLQATQHCDDWAETAGDLLRVLKPGRRIVLAEAVLRGPTFESRVDADVHLSQWFRKMFEFVPPVEIPYYSGEEVRAAFGDRVADPRVFEWRGIEMFWGRKK</sequence>
<dbReference type="SUPFAM" id="SSF53335">
    <property type="entry name" value="S-adenosyl-L-methionine-dependent methyltransferases"/>
    <property type="match status" value="1"/>
</dbReference>
<dbReference type="InterPro" id="IPR013216">
    <property type="entry name" value="Methyltransf_11"/>
</dbReference>
<evidence type="ECO:0000313" key="3">
    <source>
        <dbReference type="Proteomes" id="UP000286716"/>
    </source>
</evidence>
<keyword evidence="2" id="KW-0489">Methyltransferase</keyword>
<keyword evidence="2" id="KW-0808">Transferase</keyword>
<comment type="caution">
    <text evidence="2">The sequence shown here is derived from an EMBL/GenBank/DDBJ whole genome shotgun (WGS) entry which is preliminary data.</text>
</comment>
<gene>
    <name evidence="2" type="ORF">DMA12_16880</name>
</gene>
<dbReference type="OrthoDB" id="4254769at2"/>
<evidence type="ECO:0000313" key="2">
    <source>
        <dbReference type="EMBL" id="RSM44221.1"/>
    </source>
</evidence>
<dbReference type="RefSeq" id="WP_020639861.1">
    <property type="nucleotide sequence ID" value="NZ_QHHU01000021.1"/>
</dbReference>